<dbReference type="EMBL" id="RXIH01000035">
    <property type="protein sequence ID" value="RZN55807.1"/>
    <property type="molecule type" value="Genomic_DNA"/>
</dbReference>
<protein>
    <recommendedName>
        <fullName evidence="5">Rubrerythrin diiron-binding domain-containing protein</fullName>
    </recommendedName>
</protein>
<dbReference type="EMBL" id="QNVI01000058">
    <property type="protein sequence ID" value="TDA38153.1"/>
    <property type="molecule type" value="Genomic_DNA"/>
</dbReference>
<evidence type="ECO:0000313" key="1">
    <source>
        <dbReference type="EMBL" id="RZN55807.1"/>
    </source>
</evidence>
<dbReference type="Gene3D" id="1.20.1260.10">
    <property type="match status" value="1"/>
</dbReference>
<dbReference type="Proteomes" id="UP000317265">
    <property type="component" value="Unassembled WGS sequence"/>
</dbReference>
<proteinExistence type="predicted"/>
<organism evidence="1 3">
    <name type="scientific">Thermoproteota archaeon</name>
    <dbReference type="NCBI Taxonomy" id="2056631"/>
    <lineage>
        <taxon>Archaea</taxon>
        <taxon>Thermoproteota</taxon>
    </lineage>
</organism>
<dbReference type="InterPro" id="IPR009078">
    <property type="entry name" value="Ferritin-like_SF"/>
</dbReference>
<evidence type="ECO:0008006" key="5">
    <source>
        <dbReference type="Google" id="ProtNLM"/>
    </source>
</evidence>
<dbReference type="Proteomes" id="UP000316080">
    <property type="component" value="Unassembled WGS sequence"/>
</dbReference>
<name>A0A520KEV4_9CREN</name>
<evidence type="ECO:0000313" key="4">
    <source>
        <dbReference type="Proteomes" id="UP000317265"/>
    </source>
</evidence>
<comment type="caution">
    <text evidence="1">The sequence shown here is derived from an EMBL/GenBank/DDBJ whole genome shotgun (WGS) entry which is preliminary data.</text>
</comment>
<evidence type="ECO:0000313" key="2">
    <source>
        <dbReference type="EMBL" id="TDA38153.1"/>
    </source>
</evidence>
<gene>
    <name evidence="2" type="ORF">DSO09_05055</name>
    <name evidence="1" type="ORF">EF809_04505</name>
</gene>
<sequence>MDKISEISKLLYCCSLLEEKVAKAYEHIAKLIDDKNISSLFIFIAYDSFKHAEYFKAINESLMINKEIDFEGCEEILGESWKLAISSAKEILEKDKIDMKEIISILDELKALESFVGEEYLTILYIKYAELLIDNIVFMSIRTIFEWIIEDEKRHEKILEIIRNETTKRL</sequence>
<evidence type="ECO:0000313" key="3">
    <source>
        <dbReference type="Proteomes" id="UP000316080"/>
    </source>
</evidence>
<reference evidence="1 3" key="2">
    <citation type="journal article" date="2019" name="Nat. Microbiol.">
        <title>Wide diversity of methane and short-chain alkane metabolisms in uncultured archaea.</title>
        <authorList>
            <person name="Borrel G."/>
            <person name="Adam P.S."/>
            <person name="McKay L.J."/>
            <person name="Chen L.X."/>
            <person name="Sierra-Garcia I.N."/>
            <person name="Sieber C.M."/>
            <person name="Letourneur Q."/>
            <person name="Ghozlane A."/>
            <person name="Andersen G.L."/>
            <person name="Li W.J."/>
            <person name="Hallam S.J."/>
            <person name="Muyzer G."/>
            <person name="de Oliveira V.M."/>
            <person name="Inskeep W.P."/>
            <person name="Banfield J.F."/>
            <person name="Gribaldo S."/>
        </authorList>
    </citation>
    <scope>NUCLEOTIDE SEQUENCE [LARGE SCALE GENOMIC DNA]</scope>
    <source>
        <strain evidence="1">Verst-YHS</strain>
    </source>
</reference>
<dbReference type="AlphaFoldDB" id="A0A520KEV4"/>
<accession>A0A520KEV4</accession>
<dbReference type="InterPro" id="IPR012347">
    <property type="entry name" value="Ferritin-like"/>
</dbReference>
<dbReference type="SUPFAM" id="SSF47240">
    <property type="entry name" value="Ferritin-like"/>
    <property type="match status" value="1"/>
</dbReference>
<reference evidence="2 4" key="1">
    <citation type="journal article" date="2019" name="Nat. Microbiol.">
        <title>Expanding anaerobic alkane metabolism in the domain of Archaea.</title>
        <authorList>
            <person name="Wang Y."/>
            <person name="Wegener G."/>
            <person name="Hou J."/>
            <person name="Wang F."/>
            <person name="Xiao X."/>
        </authorList>
    </citation>
    <scope>NUCLEOTIDE SEQUENCE [LARGE SCALE GENOMIC DNA]</scope>
    <source>
        <strain evidence="2">WYZ-LMO11</strain>
    </source>
</reference>